<dbReference type="PANTHER" id="PTHR43775">
    <property type="entry name" value="FATTY ACID SYNTHASE"/>
    <property type="match status" value="1"/>
</dbReference>
<dbReference type="PROSITE" id="PS50075">
    <property type="entry name" value="CARRIER"/>
    <property type="match status" value="1"/>
</dbReference>
<dbReference type="Pfam" id="PF08659">
    <property type="entry name" value="KR"/>
    <property type="match status" value="1"/>
</dbReference>
<dbReference type="InterPro" id="IPR016039">
    <property type="entry name" value="Thiolase-like"/>
</dbReference>
<dbReference type="GO" id="GO:0008270">
    <property type="term" value="F:zinc ion binding"/>
    <property type="evidence" value="ECO:0007669"/>
    <property type="project" value="InterPro"/>
</dbReference>
<dbReference type="InterPro" id="IPR009081">
    <property type="entry name" value="PP-bd_ACP"/>
</dbReference>
<dbReference type="InterPro" id="IPR013149">
    <property type="entry name" value="ADH-like_C"/>
</dbReference>
<dbReference type="GO" id="GO:0044550">
    <property type="term" value="P:secondary metabolite biosynthetic process"/>
    <property type="evidence" value="ECO:0007669"/>
    <property type="project" value="UniProtKB-ARBA"/>
</dbReference>
<dbReference type="GO" id="GO:1901336">
    <property type="term" value="P:lactone biosynthetic process"/>
    <property type="evidence" value="ECO:0007669"/>
    <property type="project" value="UniProtKB-ARBA"/>
</dbReference>
<keyword evidence="4" id="KW-0521">NADP</keyword>
<dbReference type="SUPFAM" id="SSF47336">
    <property type="entry name" value="ACP-like"/>
    <property type="match status" value="1"/>
</dbReference>
<dbReference type="InterPro" id="IPR036291">
    <property type="entry name" value="NAD(P)-bd_dom_sf"/>
</dbReference>
<protein>
    <submittedName>
        <fullName evidence="9">KR-domain-containing protein</fullName>
    </submittedName>
</protein>
<dbReference type="VEuPathDB" id="FungiDB:BO71DRAFT_450458"/>
<dbReference type="InterPro" id="IPR020841">
    <property type="entry name" value="PKS_Beta-ketoAc_synthase_dom"/>
</dbReference>
<feature type="domain" description="Ketosynthase family 3 (KS3)" evidence="8">
    <location>
        <begin position="11"/>
        <end position="355"/>
    </location>
</feature>
<proteinExistence type="predicted"/>
<evidence type="ECO:0000256" key="1">
    <source>
        <dbReference type="ARBA" id="ARBA00022450"/>
    </source>
</evidence>
<evidence type="ECO:0000256" key="5">
    <source>
        <dbReference type="ARBA" id="ARBA00023268"/>
    </source>
</evidence>
<dbReference type="InterPro" id="IPR013154">
    <property type="entry name" value="ADH-like_N"/>
</dbReference>
<keyword evidence="3" id="KW-0808">Transferase</keyword>
<dbReference type="Gene3D" id="3.30.70.3290">
    <property type="match status" value="1"/>
</dbReference>
<dbReference type="GO" id="GO:0032259">
    <property type="term" value="P:methylation"/>
    <property type="evidence" value="ECO:0007669"/>
    <property type="project" value="UniProtKB-KW"/>
</dbReference>
<dbReference type="PROSITE" id="PS01162">
    <property type="entry name" value="QOR_ZETA_CRYSTAL"/>
    <property type="match status" value="1"/>
</dbReference>
<dbReference type="SMART" id="SM00827">
    <property type="entry name" value="PKS_AT"/>
    <property type="match status" value="1"/>
</dbReference>
<evidence type="ECO:0000256" key="2">
    <source>
        <dbReference type="ARBA" id="ARBA00022553"/>
    </source>
</evidence>
<dbReference type="InterPro" id="IPR050091">
    <property type="entry name" value="PKS_NRPS_Biosynth_Enz"/>
</dbReference>
<dbReference type="CDD" id="cd00833">
    <property type="entry name" value="PKS"/>
    <property type="match status" value="1"/>
</dbReference>
<dbReference type="Pfam" id="PF00107">
    <property type="entry name" value="ADH_zinc_N"/>
    <property type="match status" value="1"/>
</dbReference>
<dbReference type="SUPFAM" id="SSF50129">
    <property type="entry name" value="GroES-like"/>
    <property type="match status" value="1"/>
</dbReference>
<gene>
    <name evidence="9" type="ORF">BO71DRAFT_450458</name>
</gene>
<dbReference type="InterPro" id="IPR020843">
    <property type="entry name" value="ER"/>
</dbReference>
<dbReference type="PANTHER" id="PTHR43775:SF50">
    <property type="entry name" value="HIGHLY REDUCING POLYKETIDE SYNTHASE SRDA"/>
    <property type="match status" value="1"/>
</dbReference>
<dbReference type="SUPFAM" id="SSF53901">
    <property type="entry name" value="Thiolase-like"/>
    <property type="match status" value="2"/>
</dbReference>
<dbReference type="SMART" id="SM00822">
    <property type="entry name" value="PKS_KR"/>
    <property type="match status" value="1"/>
</dbReference>
<dbReference type="InterPro" id="IPR002364">
    <property type="entry name" value="Quin_OxRdtase/zeta-crystal_CS"/>
</dbReference>
<dbReference type="Gene3D" id="1.10.1200.10">
    <property type="entry name" value="ACP-like"/>
    <property type="match status" value="1"/>
</dbReference>
<dbReference type="Pfam" id="PF00698">
    <property type="entry name" value="Acyl_transf_1"/>
    <property type="match status" value="1"/>
</dbReference>
<dbReference type="InterPro" id="IPR036736">
    <property type="entry name" value="ACP-like_sf"/>
</dbReference>
<evidence type="ECO:0000313" key="9">
    <source>
        <dbReference type="EMBL" id="PYH93849.1"/>
    </source>
</evidence>
<dbReference type="Pfam" id="PF23114">
    <property type="entry name" value="NAD-bd_HRPKS_sdrA"/>
    <property type="match status" value="1"/>
</dbReference>
<evidence type="ECO:0000256" key="4">
    <source>
        <dbReference type="ARBA" id="ARBA00022857"/>
    </source>
</evidence>
<sequence length="1580" mass="173479">MTQQANPARQNEPIAIVGIGCRLPGHVSSPAQLWDFLIYNQSDHCHVPKERYNAESFYHPDTDKPGGYPGFRQWIFWINNVEARDMDPQQRKLLEVVYEALENAGIPMEQVQGSETGVFAGNFANDHMIMQFKDPESLSRYSATGSNLTILANRITHSFDLRANGYGRAEAVSAVYLKRLSDAIRDQDPIRSVIRGTALNGNGRTIGIMQSSIESQKAVSRAAYRRAGLAMNKTDYIEAHGTGTKVGDPMEVQAISEVFSHEAGRPTLVGGAKPNFGHSEAASGLTGVIKVTLALENQLIPATIGVKSINPEIKTREWNIDIVRNNMPWPRSAIPRAGIYASGFGGSNSHAILEAAAIHCNLPARGDIINGSLCPDSHHGSTSLPESSNCEHTGLNLILLSAKSEASLTQIPRNLAAYTTMASGRISLDDLAFTLGCRRSRPPFRGFFLESQSSLYNGLNLGNIHVPKAGLSGMLPFSFIYTGQGAQWAGMGVDLIQHNAKYKERIQYLDSCLQNLSFGDSPSWKIEESLLTPATKSDINLAERSQPICTAIQISLTDLLCDWGVLPEIVFGHSSGELAAAYAAGFLTAREAILASYFRGIAVSKCPLSIDGMFQTAFVATTGGKMSNLGGKVPVAMDSLYVSPPSVVDMKAEKWSTDAVSENVCFGTVMMNSELYNTSGQVLVRMNNGRCVNFQAKTRTESLEELSPGTIPEKSILVPTLELRDPLLAVMDEYEMTCLKICSERASIILWLSNGNWLGGKRPEFAPALGLSRCLILGQPSLKFAILNIDHISGPSSYKTSENAVRILHQLIHHETSEFEFAQKEGVLHISRWEPDEPLNTMFRLKLNEDIGDEPLKDAGHCALSVKNPGQFPRKISPGDVEIKVSSVGMNAKDLYVITARVDTEYCSCSYECAGFVTEVGENVSGFKRGDRVVAMAPGHFATVERFPQWTVCKLNDDEDLMTASTIPMVFSTVIYGLQHRASLEPGESVLIHSAAGGVGIAAIQYAKHLGARIFATVGTETKKAFLVENFNLEPEHIFSSRDTSFLPAILEATSGRGVDVVLNSLTGELLHSSFKACADFGRFIEIGKRDILDHGTLDMTTFGRNVQAHHRLWNKLLTESMNLIRSGICKPCFPIRTFDASEIVDAFRHFSLGSRIGKVAVSFQNEDSKIRIIPRMYETAFSHQKCYLMVGCLGGLGRSLTNWMVSQGARNLVFLSRSGSDKSDAKSLIDDLQEDGVRVTVIRGDVCVYEDVDRAIHAASLPIEGVIHAAMAINEALWDDMSHEQWHTTIAPKVQGTWNLQNALQKDTRDSELDFFVMTSSISGTVGISTESNYCAANAFLDAFARYRNGLGLPAVSVGYGMISDVGYLHDNPHVKTLLKRKGIHLITEEELLQIMDLAIAHHTPTTWEPRYDNLAGSHLLTGVEFTGLEERRTHGFDGDNYILSDQRASLYAASFRRQMDHDSNPHAIHTAKNNLPAELRKSLQENNSQSVLDSLRLLVSRKISKLILLPEGKLQPDQPLSDFGLDSMLAAEFRTFIFRTFDVEMPFVSLLNRSATVNFLSGLIAEGLRVDRCYLGPG</sequence>
<keyword evidence="10" id="KW-1185">Reference proteome</keyword>
<dbReference type="GO" id="GO:0008168">
    <property type="term" value="F:methyltransferase activity"/>
    <property type="evidence" value="ECO:0007669"/>
    <property type="project" value="UniProtKB-KW"/>
</dbReference>
<dbReference type="STRING" id="1448320.A0A319D965"/>
<dbReference type="Pfam" id="PF02801">
    <property type="entry name" value="Ketoacyl-synt_C"/>
    <property type="match status" value="1"/>
</dbReference>
<dbReference type="FunFam" id="3.40.50.720:FF:000209">
    <property type="entry name" value="Polyketide synthase Pks12"/>
    <property type="match status" value="1"/>
</dbReference>
<evidence type="ECO:0000313" key="10">
    <source>
        <dbReference type="Proteomes" id="UP000247810"/>
    </source>
</evidence>
<reference evidence="9 10" key="1">
    <citation type="submission" date="2018-02" db="EMBL/GenBank/DDBJ databases">
        <title>The genomes of Aspergillus section Nigri reveals drivers in fungal speciation.</title>
        <authorList>
            <consortium name="DOE Joint Genome Institute"/>
            <person name="Vesth T.C."/>
            <person name="Nybo J."/>
            <person name="Theobald S."/>
            <person name="Brandl J."/>
            <person name="Frisvad J.C."/>
            <person name="Nielsen K.F."/>
            <person name="Lyhne E.K."/>
            <person name="Kogle M.E."/>
            <person name="Kuo A."/>
            <person name="Riley R."/>
            <person name="Clum A."/>
            <person name="Nolan M."/>
            <person name="Lipzen A."/>
            <person name="Salamov A."/>
            <person name="Henrissat B."/>
            <person name="Wiebenga A."/>
            <person name="De vries R.P."/>
            <person name="Grigoriev I.V."/>
            <person name="Mortensen U.H."/>
            <person name="Andersen M.R."/>
            <person name="Baker S.E."/>
        </authorList>
    </citation>
    <scope>NUCLEOTIDE SEQUENCE [LARGE SCALE GENOMIC DNA]</scope>
    <source>
        <strain evidence="9 10">CBS 707.79</strain>
    </source>
</reference>
<dbReference type="Proteomes" id="UP000247810">
    <property type="component" value="Unassembled WGS sequence"/>
</dbReference>
<dbReference type="Pfam" id="PF00109">
    <property type="entry name" value="ketoacyl-synt"/>
    <property type="match status" value="1"/>
</dbReference>
<accession>A0A319D965</accession>
<dbReference type="SUPFAM" id="SSF52151">
    <property type="entry name" value="FabD/lysophospholipase-like"/>
    <property type="match status" value="1"/>
</dbReference>
<dbReference type="InterPro" id="IPR057326">
    <property type="entry name" value="KR_dom"/>
</dbReference>
<dbReference type="GO" id="GO:0031177">
    <property type="term" value="F:phosphopantetheine binding"/>
    <property type="evidence" value="ECO:0007669"/>
    <property type="project" value="InterPro"/>
</dbReference>
<dbReference type="Pfam" id="PF08240">
    <property type="entry name" value="ADH_N"/>
    <property type="match status" value="1"/>
</dbReference>
<evidence type="ECO:0000259" key="7">
    <source>
        <dbReference type="PROSITE" id="PS50075"/>
    </source>
</evidence>
<evidence type="ECO:0000256" key="6">
    <source>
        <dbReference type="ARBA" id="ARBA00023315"/>
    </source>
</evidence>
<keyword evidence="1" id="KW-0596">Phosphopantetheine</keyword>
<name>A0A319D965_9EURO</name>
<dbReference type="InterPro" id="IPR001227">
    <property type="entry name" value="Ac_transferase_dom_sf"/>
</dbReference>
<dbReference type="InterPro" id="IPR032821">
    <property type="entry name" value="PKS_assoc"/>
</dbReference>
<dbReference type="OrthoDB" id="329835at2759"/>
<dbReference type="SMART" id="SM00825">
    <property type="entry name" value="PKS_KS"/>
    <property type="match status" value="1"/>
</dbReference>
<evidence type="ECO:0000259" key="8">
    <source>
        <dbReference type="PROSITE" id="PS52004"/>
    </source>
</evidence>
<feature type="domain" description="Carrier" evidence="7">
    <location>
        <begin position="1491"/>
        <end position="1570"/>
    </location>
</feature>
<dbReference type="InterPro" id="IPR011032">
    <property type="entry name" value="GroES-like_sf"/>
</dbReference>
<keyword evidence="6" id="KW-0012">Acyltransferase</keyword>
<dbReference type="Pfam" id="PF16197">
    <property type="entry name" value="KAsynt_C_assoc"/>
    <property type="match status" value="1"/>
</dbReference>
<organism evidence="9 10">
    <name type="scientific">Aspergillus ellipticus CBS 707.79</name>
    <dbReference type="NCBI Taxonomy" id="1448320"/>
    <lineage>
        <taxon>Eukaryota</taxon>
        <taxon>Fungi</taxon>
        <taxon>Dikarya</taxon>
        <taxon>Ascomycota</taxon>
        <taxon>Pezizomycotina</taxon>
        <taxon>Eurotiomycetes</taxon>
        <taxon>Eurotiomycetidae</taxon>
        <taxon>Eurotiales</taxon>
        <taxon>Aspergillaceae</taxon>
        <taxon>Aspergillus</taxon>
        <taxon>Aspergillus subgen. Circumdati</taxon>
    </lineage>
</organism>
<dbReference type="CDD" id="cd05195">
    <property type="entry name" value="enoyl_red"/>
    <property type="match status" value="1"/>
</dbReference>
<dbReference type="SUPFAM" id="SSF51735">
    <property type="entry name" value="NAD(P)-binding Rossmann-fold domains"/>
    <property type="match status" value="2"/>
</dbReference>
<dbReference type="InterPro" id="IPR016035">
    <property type="entry name" value="Acyl_Trfase/lysoPLipase"/>
</dbReference>
<keyword evidence="5" id="KW-0511">Multifunctional enzyme</keyword>
<dbReference type="GO" id="GO:0016491">
    <property type="term" value="F:oxidoreductase activity"/>
    <property type="evidence" value="ECO:0007669"/>
    <property type="project" value="InterPro"/>
</dbReference>
<dbReference type="Gene3D" id="3.40.50.720">
    <property type="entry name" value="NAD(P)-binding Rossmann-like Domain"/>
    <property type="match status" value="1"/>
</dbReference>
<dbReference type="EMBL" id="KZ825884">
    <property type="protein sequence ID" value="PYH93849.1"/>
    <property type="molecule type" value="Genomic_DNA"/>
</dbReference>
<dbReference type="InterPro" id="IPR014043">
    <property type="entry name" value="Acyl_transferase_dom"/>
</dbReference>
<dbReference type="SMART" id="SM00829">
    <property type="entry name" value="PKS_ER"/>
    <property type="match status" value="1"/>
</dbReference>
<dbReference type="InterPro" id="IPR014031">
    <property type="entry name" value="Ketoacyl_synth_C"/>
</dbReference>
<dbReference type="InterPro" id="IPR056501">
    <property type="entry name" value="NAD-bd_HRPKS_sdrA"/>
</dbReference>
<evidence type="ECO:0000256" key="3">
    <source>
        <dbReference type="ARBA" id="ARBA00022679"/>
    </source>
</evidence>
<dbReference type="Gene3D" id="3.40.366.10">
    <property type="entry name" value="Malonyl-Coenzyme A Acyl Carrier Protein, domain 2"/>
    <property type="match status" value="1"/>
</dbReference>
<dbReference type="InterPro" id="IPR014030">
    <property type="entry name" value="Ketoacyl_synth_N"/>
</dbReference>
<dbReference type="SMART" id="SM00823">
    <property type="entry name" value="PKS_PP"/>
    <property type="match status" value="1"/>
</dbReference>
<dbReference type="GO" id="GO:0006633">
    <property type="term" value="P:fatty acid biosynthetic process"/>
    <property type="evidence" value="ECO:0007669"/>
    <property type="project" value="TreeGrafter"/>
</dbReference>
<keyword evidence="2" id="KW-0597">Phosphoprotein</keyword>
<dbReference type="PROSITE" id="PS52004">
    <property type="entry name" value="KS3_2"/>
    <property type="match status" value="1"/>
</dbReference>
<dbReference type="Gene3D" id="3.40.47.10">
    <property type="match status" value="2"/>
</dbReference>
<dbReference type="Gene3D" id="3.90.180.10">
    <property type="entry name" value="Medium-chain alcohol dehydrogenases, catalytic domain"/>
    <property type="match status" value="1"/>
</dbReference>
<dbReference type="Pfam" id="PF00550">
    <property type="entry name" value="PP-binding"/>
    <property type="match status" value="1"/>
</dbReference>
<dbReference type="InterPro" id="IPR020806">
    <property type="entry name" value="PKS_PP-bd"/>
</dbReference>
<dbReference type="GO" id="GO:0004312">
    <property type="term" value="F:fatty acid synthase activity"/>
    <property type="evidence" value="ECO:0007669"/>
    <property type="project" value="TreeGrafter"/>
</dbReference>
<dbReference type="InterPro" id="IPR013968">
    <property type="entry name" value="PKS_KR"/>
</dbReference>